<gene>
    <name evidence="1" type="ORF">DPMN_193618</name>
</gene>
<proteinExistence type="predicted"/>
<comment type="caution">
    <text evidence="1">The sequence shown here is derived from an EMBL/GenBank/DDBJ whole genome shotgun (WGS) entry which is preliminary data.</text>
</comment>
<organism evidence="1 2">
    <name type="scientific">Dreissena polymorpha</name>
    <name type="common">Zebra mussel</name>
    <name type="synonym">Mytilus polymorpha</name>
    <dbReference type="NCBI Taxonomy" id="45954"/>
    <lineage>
        <taxon>Eukaryota</taxon>
        <taxon>Metazoa</taxon>
        <taxon>Spiralia</taxon>
        <taxon>Lophotrochozoa</taxon>
        <taxon>Mollusca</taxon>
        <taxon>Bivalvia</taxon>
        <taxon>Autobranchia</taxon>
        <taxon>Heteroconchia</taxon>
        <taxon>Euheterodonta</taxon>
        <taxon>Imparidentia</taxon>
        <taxon>Neoheterodontei</taxon>
        <taxon>Myida</taxon>
        <taxon>Dreissenoidea</taxon>
        <taxon>Dreissenidae</taxon>
        <taxon>Dreissena</taxon>
    </lineage>
</organism>
<dbReference type="EMBL" id="JAIWYP010000101">
    <property type="protein sequence ID" value="KAH3689695.1"/>
    <property type="molecule type" value="Genomic_DNA"/>
</dbReference>
<evidence type="ECO:0000313" key="2">
    <source>
        <dbReference type="Proteomes" id="UP000828390"/>
    </source>
</evidence>
<evidence type="ECO:0000313" key="1">
    <source>
        <dbReference type="EMBL" id="KAH3689695.1"/>
    </source>
</evidence>
<protein>
    <submittedName>
        <fullName evidence="1">Uncharacterized protein</fullName>
    </submittedName>
</protein>
<reference evidence="1" key="2">
    <citation type="submission" date="2020-11" db="EMBL/GenBank/DDBJ databases">
        <authorList>
            <person name="McCartney M.A."/>
            <person name="Auch B."/>
            <person name="Kono T."/>
            <person name="Mallez S."/>
            <person name="Becker A."/>
            <person name="Gohl D.M."/>
            <person name="Silverstein K.A.T."/>
            <person name="Koren S."/>
            <person name="Bechman K.B."/>
            <person name="Herman A."/>
            <person name="Abrahante J.E."/>
            <person name="Garbe J."/>
        </authorList>
    </citation>
    <scope>NUCLEOTIDE SEQUENCE</scope>
    <source>
        <strain evidence="1">Duluth1</strain>
        <tissue evidence="1">Whole animal</tissue>
    </source>
</reference>
<keyword evidence="2" id="KW-1185">Reference proteome</keyword>
<dbReference type="Proteomes" id="UP000828390">
    <property type="component" value="Unassembled WGS sequence"/>
</dbReference>
<reference evidence="1" key="1">
    <citation type="journal article" date="2019" name="bioRxiv">
        <title>The Genome of the Zebra Mussel, Dreissena polymorpha: A Resource for Invasive Species Research.</title>
        <authorList>
            <person name="McCartney M.A."/>
            <person name="Auch B."/>
            <person name="Kono T."/>
            <person name="Mallez S."/>
            <person name="Zhang Y."/>
            <person name="Obille A."/>
            <person name="Becker A."/>
            <person name="Abrahante J.E."/>
            <person name="Garbe J."/>
            <person name="Badalamenti J.P."/>
            <person name="Herman A."/>
            <person name="Mangelson H."/>
            <person name="Liachko I."/>
            <person name="Sullivan S."/>
            <person name="Sone E.D."/>
            <person name="Koren S."/>
            <person name="Silverstein K.A.T."/>
            <person name="Beckman K.B."/>
            <person name="Gohl D.M."/>
        </authorList>
    </citation>
    <scope>NUCLEOTIDE SEQUENCE</scope>
    <source>
        <strain evidence="1">Duluth1</strain>
        <tissue evidence="1">Whole animal</tissue>
    </source>
</reference>
<name>A0A9D4BCG8_DREPO</name>
<dbReference type="AlphaFoldDB" id="A0A9D4BCG8"/>
<sequence length="78" mass="8357">MLCVQDVFADSAVDYPMHMTQPSKITLTEKIVHAEMAALSSTSLLVTRSLNEMPSKAHMKGAEFCLLGCVKGPGFAGI</sequence>
<accession>A0A9D4BCG8</accession>